<dbReference type="EMBL" id="KV441399">
    <property type="protein sequence ID" value="OAF57685.1"/>
    <property type="molecule type" value="Genomic_DNA"/>
</dbReference>
<dbReference type="GeneID" id="36288756"/>
<evidence type="ECO:0000256" key="1">
    <source>
        <dbReference type="SAM" id="MobiDB-lite"/>
    </source>
</evidence>
<protein>
    <submittedName>
        <fullName evidence="2">Uncharacterized protein</fullName>
    </submittedName>
</protein>
<feature type="compositionally biased region" description="Polar residues" evidence="1">
    <location>
        <begin position="151"/>
        <end position="166"/>
    </location>
</feature>
<dbReference type="VEuPathDB" id="FungiDB:GMDG_07529"/>
<feature type="compositionally biased region" description="Polar residues" evidence="1">
    <location>
        <begin position="198"/>
        <end position="223"/>
    </location>
</feature>
<reference evidence="2" key="1">
    <citation type="submission" date="2016-03" db="EMBL/GenBank/DDBJ databases">
        <title>Updated assembly of Pseudogymnoascus destructans, the fungus causing white-nose syndrome of bats.</title>
        <authorList>
            <person name="Palmer J.M."/>
            <person name="Drees K.P."/>
            <person name="Foster J.T."/>
            <person name="Lindner D.L."/>
        </authorList>
    </citation>
    <scope>NUCLEOTIDE SEQUENCE [LARGE SCALE GENOMIC DNA]</scope>
    <source>
        <strain evidence="2">20631-21</strain>
    </source>
</reference>
<evidence type="ECO:0000313" key="2">
    <source>
        <dbReference type="EMBL" id="OAF57685.1"/>
    </source>
</evidence>
<feature type="region of interest" description="Disordered" evidence="1">
    <location>
        <begin position="196"/>
        <end position="223"/>
    </location>
</feature>
<feature type="region of interest" description="Disordered" evidence="1">
    <location>
        <begin position="120"/>
        <end position="184"/>
    </location>
</feature>
<organism evidence="2">
    <name type="scientific">Pseudogymnoascus destructans</name>
    <dbReference type="NCBI Taxonomy" id="655981"/>
    <lineage>
        <taxon>Eukaryota</taxon>
        <taxon>Fungi</taxon>
        <taxon>Dikarya</taxon>
        <taxon>Ascomycota</taxon>
        <taxon>Pezizomycotina</taxon>
        <taxon>Leotiomycetes</taxon>
        <taxon>Thelebolales</taxon>
        <taxon>Thelebolaceae</taxon>
        <taxon>Pseudogymnoascus</taxon>
    </lineage>
</organism>
<proteinExistence type="predicted"/>
<feature type="compositionally biased region" description="Low complexity" evidence="1">
    <location>
        <begin position="127"/>
        <end position="137"/>
    </location>
</feature>
<accession>A0A177A682</accession>
<dbReference type="Proteomes" id="UP000077154">
    <property type="component" value="Unassembled WGS sequence"/>
</dbReference>
<sequence>MFGPSNLKEGQSIQCALRLFSDFLLYFTGYIEAQSPFQLPPQTPSSIDSPSELARTLIPSQSVDKKFENKTGGDADLHDQSSRAVHNQDGGLFVNPHGQGLSATQQGIGHVVPPYQAYVESADDSSGDSQPSGDLDGWLSTSEGDGGLNELSRQTAKPSRSQQSNKSPKRKQNYEGSRDPKRLHVEALDGTEVYLGSRSPQLSGTSELQSAPDQSDQTHGQQSDIEEIGQDFHFVASSGTSPTASCSSQQTSSMASPIEDNPSAESNDGFTDFPADLQAKAQMIGGLATREIEWHFFNYMGSLLITCKHRQQSREKVERLSKKEDGPRKKAKEKLEYWLSLGELLAMPVTTTILQTIKSCLNL</sequence>
<dbReference type="AlphaFoldDB" id="A0A177A682"/>
<feature type="region of interest" description="Disordered" evidence="1">
    <location>
        <begin position="236"/>
        <end position="272"/>
    </location>
</feature>
<name>A0A177A682_9PEZI</name>
<dbReference type="RefSeq" id="XP_024322973.1">
    <property type="nucleotide sequence ID" value="XM_024469307.1"/>
</dbReference>
<feature type="compositionally biased region" description="Low complexity" evidence="1">
    <location>
        <begin position="236"/>
        <end position="257"/>
    </location>
</feature>
<feature type="compositionally biased region" description="Basic and acidic residues" evidence="1">
    <location>
        <begin position="172"/>
        <end position="184"/>
    </location>
</feature>
<gene>
    <name evidence="2" type="ORF">VC83_05691</name>
</gene>